<name>A0ABT6FKD9_9BACT</name>
<evidence type="ECO:0000256" key="1">
    <source>
        <dbReference type="SAM" id="MobiDB-lite"/>
    </source>
</evidence>
<organism evidence="4 5">
    <name type="scientific">Paludisphaera mucosa</name>
    <dbReference type="NCBI Taxonomy" id="3030827"/>
    <lineage>
        <taxon>Bacteria</taxon>
        <taxon>Pseudomonadati</taxon>
        <taxon>Planctomycetota</taxon>
        <taxon>Planctomycetia</taxon>
        <taxon>Isosphaerales</taxon>
        <taxon>Isosphaeraceae</taxon>
        <taxon>Paludisphaera</taxon>
    </lineage>
</organism>
<sequence length="151" mass="16305">MPRLGCSVTALMLATVAFAAFFVTFLGAGHLLEGTFLHLPNARESDRKAEASARRGEHDRAESHRREANAARDRLKRSYETASGLILVLVAVPLLLAALRFGELRSFRDPDARRGALAKISFGLLIALGTGLIAGLLAYVALMLYVIATLD</sequence>
<evidence type="ECO:0000313" key="5">
    <source>
        <dbReference type="Proteomes" id="UP001216907"/>
    </source>
</evidence>
<feature type="signal peptide" evidence="3">
    <location>
        <begin position="1"/>
        <end position="19"/>
    </location>
</feature>
<proteinExistence type="predicted"/>
<evidence type="ECO:0008006" key="6">
    <source>
        <dbReference type="Google" id="ProtNLM"/>
    </source>
</evidence>
<feature type="transmembrane region" description="Helical" evidence="2">
    <location>
        <begin position="82"/>
        <end position="101"/>
    </location>
</feature>
<keyword evidence="2" id="KW-1133">Transmembrane helix</keyword>
<keyword evidence="5" id="KW-1185">Reference proteome</keyword>
<reference evidence="4 5" key="1">
    <citation type="submission" date="2023-03" db="EMBL/GenBank/DDBJ databases">
        <title>Paludisphaera mucosa sp. nov. a novel planctomycete from northern fen.</title>
        <authorList>
            <person name="Ivanova A."/>
        </authorList>
    </citation>
    <scope>NUCLEOTIDE SEQUENCE [LARGE SCALE GENOMIC DNA]</scope>
    <source>
        <strain evidence="4 5">Pla2</strain>
    </source>
</reference>
<protein>
    <recommendedName>
        <fullName evidence="6">DUF4190 domain-containing protein</fullName>
    </recommendedName>
</protein>
<evidence type="ECO:0000313" key="4">
    <source>
        <dbReference type="EMBL" id="MDG3008015.1"/>
    </source>
</evidence>
<dbReference type="RefSeq" id="WP_277864283.1">
    <property type="nucleotide sequence ID" value="NZ_JARRAG010000002.1"/>
</dbReference>
<evidence type="ECO:0000256" key="3">
    <source>
        <dbReference type="SAM" id="SignalP"/>
    </source>
</evidence>
<feature type="chain" id="PRO_5046513764" description="DUF4190 domain-containing protein" evidence="3">
    <location>
        <begin position="20"/>
        <end position="151"/>
    </location>
</feature>
<feature type="transmembrane region" description="Helical" evidence="2">
    <location>
        <begin position="122"/>
        <end position="148"/>
    </location>
</feature>
<comment type="caution">
    <text evidence="4">The sequence shown here is derived from an EMBL/GenBank/DDBJ whole genome shotgun (WGS) entry which is preliminary data.</text>
</comment>
<dbReference type="EMBL" id="JARRAG010000002">
    <property type="protein sequence ID" value="MDG3008015.1"/>
    <property type="molecule type" value="Genomic_DNA"/>
</dbReference>
<accession>A0ABT6FKD9</accession>
<evidence type="ECO:0000256" key="2">
    <source>
        <dbReference type="SAM" id="Phobius"/>
    </source>
</evidence>
<dbReference type="Proteomes" id="UP001216907">
    <property type="component" value="Unassembled WGS sequence"/>
</dbReference>
<feature type="region of interest" description="Disordered" evidence="1">
    <location>
        <begin position="47"/>
        <end position="69"/>
    </location>
</feature>
<gene>
    <name evidence="4" type="ORF">PZE19_29980</name>
</gene>
<keyword evidence="3" id="KW-0732">Signal</keyword>
<keyword evidence="2" id="KW-0812">Transmembrane</keyword>
<keyword evidence="2" id="KW-0472">Membrane</keyword>